<gene>
    <name evidence="1" type="ORF">BKE30_14550</name>
</gene>
<proteinExistence type="predicted"/>
<sequence length="211" mass="24104">MVAIAKDYSDIYRTATRAAIIQSQNLKFPNQARVTPESRIPDHYLEALHVFSRSQLINYLAPQFNYPYWGTSCLQLATAIFAYLNAIDLPADIVFGEVTIHGTDEYDVTLENLIHEYTHGIQEGEQAIHAWVTVGDDIIIDAAMPDRLHKYYHFPLPSLPEILVGRAYELAHYFKCQYKPMLVGADFITRTNLNRIDPLQLVEQLKPVLNP</sequence>
<comment type="caution">
    <text evidence="1">The sequence shown here is derived from an EMBL/GenBank/DDBJ whole genome shotgun (WGS) entry which is preliminary data.</text>
</comment>
<name>A0A1S8CS95_9GAMM</name>
<dbReference type="RefSeq" id="WP_076879314.1">
    <property type="nucleotide sequence ID" value="NZ_MLCN01000055.1"/>
</dbReference>
<dbReference type="EMBL" id="MLCN01000055">
    <property type="protein sequence ID" value="ONG37350.1"/>
    <property type="molecule type" value="Genomic_DNA"/>
</dbReference>
<organism evidence="1 2">
    <name type="scientific">Alkanindiges hydrocarboniclasticus</name>
    <dbReference type="NCBI Taxonomy" id="1907941"/>
    <lineage>
        <taxon>Bacteria</taxon>
        <taxon>Pseudomonadati</taxon>
        <taxon>Pseudomonadota</taxon>
        <taxon>Gammaproteobacteria</taxon>
        <taxon>Moraxellales</taxon>
        <taxon>Moraxellaceae</taxon>
        <taxon>Alkanindiges</taxon>
    </lineage>
</organism>
<evidence type="ECO:0000313" key="2">
    <source>
        <dbReference type="Proteomes" id="UP000192132"/>
    </source>
</evidence>
<keyword evidence="2" id="KW-1185">Reference proteome</keyword>
<accession>A0A1S8CS95</accession>
<evidence type="ECO:0000313" key="1">
    <source>
        <dbReference type="EMBL" id="ONG37350.1"/>
    </source>
</evidence>
<protein>
    <submittedName>
        <fullName evidence="1">Uncharacterized protein</fullName>
    </submittedName>
</protein>
<dbReference type="STRING" id="1907941.BKE30_14550"/>
<reference evidence="1 2" key="1">
    <citation type="submission" date="2016-10" db="EMBL/GenBank/DDBJ databases">
        <title>Draft Genome sequence of Alkanindiges sp. strain H1.</title>
        <authorList>
            <person name="Subhash Y."/>
            <person name="Lee S."/>
        </authorList>
    </citation>
    <scope>NUCLEOTIDE SEQUENCE [LARGE SCALE GENOMIC DNA]</scope>
    <source>
        <strain evidence="1 2">H1</strain>
    </source>
</reference>
<dbReference type="OrthoDB" id="6711279at2"/>
<dbReference type="AlphaFoldDB" id="A0A1S8CS95"/>
<dbReference type="Proteomes" id="UP000192132">
    <property type="component" value="Unassembled WGS sequence"/>
</dbReference>